<dbReference type="RefSeq" id="WP_214154877.1">
    <property type="nucleotide sequence ID" value="NZ_JAHBAY010000002.1"/>
</dbReference>
<sequence>MPSPSSADDLLIRGALVADGTGAPARRADVLVAGGRVAALGDVGTTTGARQLDAGGLVLAPGFIDMHAHSDLAVLTDPQHLAKTSQGVTTEVLGQDGLSYAPADETALDVLREQLAGWNGVPSGLDWPWRTVGEYLDRVDAGAAVNVAYLVPQGTVRMLAVGTDDRPATAAELDHMRALVGAGMREGAFGMSSGLTYVPGMYAGTDELVALCEVVAAHGGFYAPHQRSYGKGALEAYAEVIEVARRSGAALHLTHATMNFAVNAGRAGHLLSMVDDALADGLDVTLDTYPYLPGSTTLAAVLPSWAAAGGPAATLERLSDPATLARIRHTVEVEGSDGCHGVAAEWDTLEISGVRHGELSALTGRTIAGIAADTGREAFDVFTDVLRRDRLGTTVLQHVGHEQNVRAVMTHPRHCGGSDGLLVGAKPHPRAWGTFPHYLGHYVREEGVLGLEECIAHLTSRPARRLGLSDRGVVREGVVADLVLFDPDTIAAGATFAEPRRPPLGIPFVLVAGVPVIDDGERTEAVPGRALRHRSG</sequence>
<evidence type="ECO:0000313" key="3">
    <source>
        <dbReference type="Proteomes" id="UP001197247"/>
    </source>
</evidence>
<accession>A0ABS5TDT9</accession>
<dbReference type="InterPro" id="IPR023100">
    <property type="entry name" value="D-aminoacylase_insert_dom_sf"/>
</dbReference>
<dbReference type="Pfam" id="PF07969">
    <property type="entry name" value="Amidohydro_3"/>
    <property type="match status" value="1"/>
</dbReference>
<protein>
    <submittedName>
        <fullName evidence="2">D-aminoacylase</fullName>
    </submittedName>
</protein>
<evidence type="ECO:0000313" key="2">
    <source>
        <dbReference type="EMBL" id="MBT0768584.1"/>
    </source>
</evidence>
<dbReference type="Proteomes" id="UP001197247">
    <property type="component" value="Unassembled WGS sequence"/>
</dbReference>
<reference evidence="2 3" key="1">
    <citation type="submission" date="2021-05" db="EMBL/GenBank/DDBJ databases">
        <title>Kineosporia and Streptomyces sp. nov. two new marine actinobacteria isolated from Coral.</title>
        <authorList>
            <person name="Buangrab K."/>
            <person name="Sutthacheep M."/>
            <person name="Yeemin T."/>
            <person name="Harunari E."/>
            <person name="Igarashi Y."/>
            <person name="Kanchanasin P."/>
            <person name="Tanasupawat S."/>
            <person name="Phongsopitanun W."/>
        </authorList>
    </citation>
    <scope>NUCLEOTIDE SEQUENCE [LARGE SCALE GENOMIC DNA]</scope>
    <source>
        <strain evidence="2 3">J2-2</strain>
    </source>
</reference>
<dbReference type="Gene3D" id="3.20.20.140">
    <property type="entry name" value="Metal-dependent hydrolases"/>
    <property type="match status" value="1"/>
</dbReference>
<dbReference type="Gene3D" id="3.30.1490.130">
    <property type="entry name" value="D-aminoacylase. Domain 3"/>
    <property type="match status" value="1"/>
</dbReference>
<evidence type="ECO:0000259" key="1">
    <source>
        <dbReference type="Pfam" id="PF07969"/>
    </source>
</evidence>
<dbReference type="InterPro" id="IPR011059">
    <property type="entry name" value="Metal-dep_hydrolase_composite"/>
</dbReference>
<dbReference type="SUPFAM" id="SSF51338">
    <property type="entry name" value="Composite domain of metallo-dependent hydrolases"/>
    <property type="match status" value="1"/>
</dbReference>
<dbReference type="PANTHER" id="PTHR11647">
    <property type="entry name" value="HYDRANTOINASE/DIHYDROPYRIMIDINASE FAMILY MEMBER"/>
    <property type="match status" value="1"/>
</dbReference>
<proteinExistence type="predicted"/>
<dbReference type="InterPro" id="IPR050378">
    <property type="entry name" value="Metallo-dep_Hydrolases_sf"/>
</dbReference>
<keyword evidence="3" id="KW-1185">Reference proteome</keyword>
<comment type="caution">
    <text evidence="2">The sequence shown here is derived from an EMBL/GenBank/DDBJ whole genome shotgun (WGS) entry which is preliminary data.</text>
</comment>
<gene>
    <name evidence="2" type="ORF">KIH74_06580</name>
</gene>
<dbReference type="InterPro" id="IPR013108">
    <property type="entry name" value="Amidohydro_3"/>
</dbReference>
<dbReference type="PANTHER" id="PTHR11647:SF1">
    <property type="entry name" value="COLLAPSIN RESPONSE MEDIATOR PROTEIN"/>
    <property type="match status" value="1"/>
</dbReference>
<dbReference type="EMBL" id="JAHBAY010000002">
    <property type="protein sequence ID" value="MBT0768584.1"/>
    <property type="molecule type" value="Genomic_DNA"/>
</dbReference>
<name>A0ABS5TDT9_9ACTN</name>
<feature type="domain" description="Amidohydrolase 3" evidence="1">
    <location>
        <begin position="52"/>
        <end position="516"/>
    </location>
</feature>
<dbReference type="Gene3D" id="2.30.40.10">
    <property type="entry name" value="Urease, subunit C, domain 1"/>
    <property type="match status" value="1"/>
</dbReference>
<dbReference type="CDD" id="cd01297">
    <property type="entry name" value="D-aminoacylase"/>
    <property type="match status" value="1"/>
</dbReference>
<organism evidence="2 3">
    <name type="scientific">Kineosporia corallincola</name>
    <dbReference type="NCBI Taxonomy" id="2835133"/>
    <lineage>
        <taxon>Bacteria</taxon>
        <taxon>Bacillati</taxon>
        <taxon>Actinomycetota</taxon>
        <taxon>Actinomycetes</taxon>
        <taxon>Kineosporiales</taxon>
        <taxon>Kineosporiaceae</taxon>
        <taxon>Kineosporia</taxon>
    </lineage>
</organism>
<dbReference type="SUPFAM" id="SSF51556">
    <property type="entry name" value="Metallo-dependent hydrolases"/>
    <property type="match status" value="1"/>
</dbReference>
<dbReference type="InterPro" id="IPR032466">
    <property type="entry name" value="Metal_Hydrolase"/>
</dbReference>